<organism evidence="1 2">
    <name type="scientific">Pseudomonas matsuisoli</name>
    <dbReference type="NCBI Taxonomy" id="1515666"/>
    <lineage>
        <taxon>Bacteria</taxon>
        <taxon>Pseudomonadati</taxon>
        <taxon>Pseudomonadota</taxon>
        <taxon>Gammaproteobacteria</taxon>
        <taxon>Pseudomonadales</taxon>
        <taxon>Pseudomonadaceae</taxon>
        <taxon>Pseudomonas</taxon>
    </lineage>
</organism>
<dbReference type="InterPro" id="IPR021660">
    <property type="entry name" value="DUF3253"/>
</dbReference>
<dbReference type="Proteomes" id="UP000635983">
    <property type="component" value="Unassembled WGS sequence"/>
</dbReference>
<sequence length="115" mass="12631">MRVGSIRRTHIGTNVYKALIDMTCSKAVISRCIRELLEVRTAEASICPSDVARSLEADGAAWRALMPAVREVGRQLADNGFVQITQAGKVLAPTGEIRGPIRLRRGPNYSRWQPG</sequence>
<dbReference type="InterPro" id="IPR036388">
    <property type="entry name" value="WH-like_DNA-bd_sf"/>
</dbReference>
<reference evidence="1" key="2">
    <citation type="submission" date="2020-09" db="EMBL/GenBank/DDBJ databases">
        <authorList>
            <person name="Sun Q."/>
            <person name="Ohkuma M."/>
        </authorList>
    </citation>
    <scope>NUCLEOTIDE SEQUENCE</scope>
    <source>
        <strain evidence="1">JCM 30078</strain>
    </source>
</reference>
<dbReference type="AlphaFoldDB" id="A0A917UVX6"/>
<dbReference type="InterPro" id="IPR036390">
    <property type="entry name" value="WH_DNA-bd_sf"/>
</dbReference>
<protein>
    <recommendedName>
        <fullName evidence="3">DUF3253 domain-containing protein</fullName>
    </recommendedName>
</protein>
<reference evidence="1" key="1">
    <citation type="journal article" date="2014" name="Int. J. Syst. Evol. Microbiol.">
        <title>Complete genome sequence of Corynebacterium casei LMG S-19264T (=DSM 44701T), isolated from a smear-ripened cheese.</title>
        <authorList>
            <consortium name="US DOE Joint Genome Institute (JGI-PGF)"/>
            <person name="Walter F."/>
            <person name="Albersmeier A."/>
            <person name="Kalinowski J."/>
            <person name="Ruckert C."/>
        </authorList>
    </citation>
    <scope>NUCLEOTIDE SEQUENCE</scope>
    <source>
        <strain evidence="1">JCM 30078</strain>
    </source>
</reference>
<evidence type="ECO:0000313" key="2">
    <source>
        <dbReference type="Proteomes" id="UP000635983"/>
    </source>
</evidence>
<dbReference type="SUPFAM" id="SSF46785">
    <property type="entry name" value="Winged helix' DNA-binding domain"/>
    <property type="match status" value="1"/>
</dbReference>
<proteinExistence type="predicted"/>
<dbReference type="Pfam" id="PF11625">
    <property type="entry name" value="DUF3253"/>
    <property type="match status" value="1"/>
</dbReference>
<dbReference type="EMBL" id="BMPO01000003">
    <property type="protein sequence ID" value="GGJ89288.1"/>
    <property type="molecule type" value="Genomic_DNA"/>
</dbReference>
<comment type="caution">
    <text evidence="1">The sequence shown here is derived from an EMBL/GenBank/DDBJ whole genome shotgun (WGS) entry which is preliminary data.</text>
</comment>
<keyword evidence="2" id="KW-1185">Reference proteome</keyword>
<gene>
    <name evidence="1" type="ORF">GCM10009304_13610</name>
</gene>
<accession>A0A917UVX6</accession>
<name>A0A917UVX6_9PSED</name>
<evidence type="ECO:0000313" key="1">
    <source>
        <dbReference type="EMBL" id="GGJ89288.1"/>
    </source>
</evidence>
<evidence type="ECO:0008006" key="3">
    <source>
        <dbReference type="Google" id="ProtNLM"/>
    </source>
</evidence>
<dbReference type="Gene3D" id="1.10.10.10">
    <property type="entry name" value="Winged helix-like DNA-binding domain superfamily/Winged helix DNA-binding domain"/>
    <property type="match status" value="1"/>
</dbReference>